<dbReference type="EMBL" id="LK996017">
    <property type="protein sequence ID" value="CDX02780.1"/>
    <property type="molecule type" value="Genomic_DNA"/>
</dbReference>
<evidence type="ECO:0000256" key="1">
    <source>
        <dbReference type="ARBA" id="ARBA00005721"/>
    </source>
</evidence>
<dbReference type="InterPro" id="IPR005531">
    <property type="entry name" value="Asp23"/>
</dbReference>
<comment type="similarity">
    <text evidence="1">Belongs to the asp23 family.</text>
</comment>
<sequence length="118" mass="12653">MGKEINNNLGKIDISEEVIATIAGAAAVECYGLVGMASRKSSDKFSELLGRENLARGVVVSIDDNQVVIDLYIIVGYGVKISEVAANVIERVRYTTENLTGLKVAQVNVNVQGVRVLD</sequence>
<dbReference type="PATRIC" id="fig|49338.4.peg.3109"/>
<reference evidence="2" key="1">
    <citation type="submission" date="2014-07" db="EMBL/GenBank/DDBJ databases">
        <authorList>
            <person name="Hornung V.Bastian."/>
        </authorList>
    </citation>
    <scope>NUCLEOTIDE SEQUENCE</scope>
    <source>
        <strain evidence="2">PCE-S</strain>
    </source>
</reference>
<protein>
    <submittedName>
        <fullName evidence="2">Asp23 family protein</fullName>
    </submittedName>
</protein>
<proteinExistence type="inferred from homology"/>
<name>A0A098B345_DESHA</name>
<dbReference type="RefSeq" id="WP_015944834.1">
    <property type="nucleotide sequence ID" value="NZ_JAYFNZ010000011.1"/>
</dbReference>
<gene>
    <name evidence="2" type="ORF">DPCES_2893</name>
</gene>
<dbReference type="Pfam" id="PF03780">
    <property type="entry name" value="Asp23"/>
    <property type="match status" value="1"/>
</dbReference>
<organism evidence="2">
    <name type="scientific">Desulfitobacterium hafniense</name>
    <name type="common">Desulfitobacterium frappieri</name>
    <dbReference type="NCBI Taxonomy" id="49338"/>
    <lineage>
        <taxon>Bacteria</taxon>
        <taxon>Bacillati</taxon>
        <taxon>Bacillota</taxon>
        <taxon>Clostridia</taxon>
        <taxon>Eubacteriales</taxon>
        <taxon>Desulfitobacteriaceae</taxon>
        <taxon>Desulfitobacterium</taxon>
    </lineage>
</organism>
<accession>A0A098B345</accession>
<dbReference type="PANTHER" id="PTHR34297">
    <property type="entry name" value="HYPOTHETICAL CYTOSOLIC PROTEIN-RELATED"/>
    <property type="match status" value="1"/>
</dbReference>
<dbReference type="PANTHER" id="PTHR34297:SF2">
    <property type="entry name" value="ASP23_GLS24 FAMILY ENVELOPE STRESS RESPONSE PROTEIN"/>
    <property type="match status" value="1"/>
</dbReference>
<dbReference type="AlphaFoldDB" id="A0A098B345"/>
<evidence type="ECO:0000313" key="2">
    <source>
        <dbReference type="EMBL" id="CDX02780.1"/>
    </source>
</evidence>